<dbReference type="InterPro" id="IPR041577">
    <property type="entry name" value="RT_RNaseH_2"/>
</dbReference>
<evidence type="ECO:0000313" key="3">
    <source>
        <dbReference type="Proteomes" id="UP000031668"/>
    </source>
</evidence>
<dbReference type="EMBL" id="JWZT01004316">
    <property type="protein sequence ID" value="KII64391.1"/>
    <property type="molecule type" value="Genomic_DNA"/>
</dbReference>
<comment type="caution">
    <text evidence="2">The sequence shown here is derived from an EMBL/GenBank/DDBJ whole genome shotgun (WGS) entry which is preliminary data.</text>
</comment>
<reference evidence="2 3" key="1">
    <citation type="journal article" date="2014" name="Genome Biol. Evol.">
        <title>The genome of the myxosporean Thelohanellus kitauei shows adaptations to nutrient acquisition within its fish host.</title>
        <authorList>
            <person name="Yang Y."/>
            <person name="Xiong J."/>
            <person name="Zhou Z."/>
            <person name="Huo F."/>
            <person name="Miao W."/>
            <person name="Ran C."/>
            <person name="Liu Y."/>
            <person name="Zhang J."/>
            <person name="Feng J."/>
            <person name="Wang M."/>
            <person name="Wang M."/>
            <person name="Wang L."/>
            <person name="Yao B."/>
        </authorList>
    </citation>
    <scope>NUCLEOTIDE SEQUENCE [LARGE SCALE GENOMIC DNA]</scope>
    <source>
        <strain evidence="2">Wuqing</strain>
    </source>
</reference>
<dbReference type="SUPFAM" id="SSF56672">
    <property type="entry name" value="DNA/RNA polymerases"/>
    <property type="match status" value="1"/>
</dbReference>
<organism evidence="2 3">
    <name type="scientific">Thelohanellus kitauei</name>
    <name type="common">Myxosporean</name>
    <dbReference type="NCBI Taxonomy" id="669202"/>
    <lineage>
        <taxon>Eukaryota</taxon>
        <taxon>Metazoa</taxon>
        <taxon>Cnidaria</taxon>
        <taxon>Myxozoa</taxon>
        <taxon>Myxosporea</taxon>
        <taxon>Bivalvulida</taxon>
        <taxon>Platysporina</taxon>
        <taxon>Myxobolidae</taxon>
        <taxon>Thelohanellus</taxon>
    </lineage>
</organism>
<dbReference type="Gene3D" id="3.30.70.270">
    <property type="match status" value="1"/>
</dbReference>
<dbReference type="Proteomes" id="UP000031668">
    <property type="component" value="Unassembled WGS sequence"/>
</dbReference>
<feature type="domain" description="Reverse transcriptase/retrotransposon-derived protein RNase H-like" evidence="1">
    <location>
        <begin position="81"/>
        <end position="164"/>
    </location>
</feature>
<dbReference type="FunFam" id="3.30.70.270:FF:000020">
    <property type="entry name" value="Transposon Tf2-6 polyprotein-like Protein"/>
    <property type="match status" value="1"/>
</dbReference>
<evidence type="ECO:0000259" key="1">
    <source>
        <dbReference type="Pfam" id="PF17919"/>
    </source>
</evidence>
<dbReference type="OrthoDB" id="5987979at2759"/>
<sequence>MKKCRFLQSEIKYLGHRIDKNGIHPCSDKILAIKNSSSPKSLKELKAFLGAIGYYSKFIPMLHSHCSELYRLTQKNTKFNWTKKHEAIFQALKDRLTSDDSLVHYNPSLPLILRTDASNVGIGAVLLHLTKDNIEMPIMYASRTLRDGEKNFYTTDKEALSIVF</sequence>
<protein>
    <submittedName>
        <fullName evidence="2">Transposon Tf2-6 polyprotein</fullName>
    </submittedName>
</protein>
<keyword evidence="3" id="KW-1185">Reference proteome</keyword>
<dbReference type="PANTHER" id="PTHR37984:SF13">
    <property type="entry name" value="RIBONUCLEASE H"/>
    <property type="match status" value="1"/>
</dbReference>
<name>A0A0C2MBL6_THEKT</name>
<accession>A0A0C2MBL6</accession>
<proteinExistence type="predicted"/>
<dbReference type="PANTHER" id="PTHR37984">
    <property type="entry name" value="PROTEIN CBG26694"/>
    <property type="match status" value="1"/>
</dbReference>
<dbReference type="InterPro" id="IPR043128">
    <property type="entry name" value="Rev_trsase/Diguanyl_cyclase"/>
</dbReference>
<dbReference type="Pfam" id="PF17919">
    <property type="entry name" value="RT_RNaseH_2"/>
    <property type="match status" value="1"/>
</dbReference>
<gene>
    <name evidence="2" type="ORF">RF11_11587</name>
</gene>
<dbReference type="InterPro" id="IPR043502">
    <property type="entry name" value="DNA/RNA_pol_sf"/>
</dbReference>
<dbReference type="OMA" id="MPIMYAS"/>
<dbReference type="AlphaFoldDB" id="A0A0C2MBL6"/>
<dbReference type="InterPro" id="IPR050951">
    <property type="entry name" value="Retrovirus_Pol_polyprotein"/>
</dbReference>
<evidence type="ECO:0000313" key="2">
    <source>
        <dbReference type="EMBL" id="KII64391.1"/>
    </source>
</evidence>